<name>A0A175RBN8_9HYPH</name>
<dbReference type="AlphaFoldDB" id="A0A175RBN8"/>
<protein>
    <recommendedName>
        <fullName evidence="4">Amino acid transporter</fullName>
    </recommendedName>
</protein>
<keyword evidence="1" id="KW-0472">Membrane</keyword>
<sequence length="78" mass="8529">MSLSDEDRTRRLAAKRNNERVKLASASLNTVAMTTFGAGIILPSINGNAVGFQIVWLLIAVALHLVAQATFRFLRSED</sequence>
<organism evidence="2 3">
    <name type="scientific">Aureimonas ureilytica</name>
    <dbReference type="NCBI Taxonomy" id="401562"/>
    <lineage>
        <taxon>Bacteria</taxon>
        <taxon>Pseudomonadati</taxon>
        <taxon>Pseudomonadota</taxon>
        <taxon>Alphaproteobacteria</taxon>
        <taxon>Hyphomicrobiales</taxon>
        <taxon>Aurantimonadaceae</taxon>
        <taxon>Aureimonas</taxon>
    </lineage>
</organism>
<evidence type="ECO:0008006" key="4">
    <source>
        <dbReference type="Google" id="ProtNLM"/>
    </source>
</evidence>
<dbReference type="Proteomes" id="UP000078272">
    <property type="component" value="Unassembled WGS sequence"/>
</dbReference>
<dbReference type="PATRIC" id="fig|401562.3.peg.4274"/>
<evidence type="ECO:0000313" key="3">
    <source>
        <dbReference type="Proteomes" id="UP000078272"/>
    </source>
</evidence>
<evidence type="ECO:0000313" key="2">
    <source>
        <dbReference type="EMBL" id="KTQ97769.1"/>
    </source>
</evidence>
<feature type="transmembrane region" description="Helical" evidence="1">
    <location>
        <begin position="21"/>
        <end position="42"/>
    </location>
</feature>
<feature type="transmembrane region" description="Helical" evidence="1">
    <location>
        <begin position="54"/>
        <end position="74"/>
    </location>
</feature>
<proteinExistence type="predicted"/>
<comment type="caution">
    <text evidence="2">The sequence shown here is derived from an EMBL/GenBank/DDBJ whole genome shotgun (WGS) entry which is preliminary data.</text>
</comment>
<keyword evidence="1" id="KW-1133">Transmembrane helix</keyword>
<dbReference type="EMBL" id="LDPZ01000006">
    <property type="protein sequence ID" value="KTQ97769.1"/>
    <property type="molecule type" value="Genomic_DNA"/>
</dbReference>
<reference evidence="2 3" key="1">
    <citation type="journal article" date="2016" name="Front. Microbiol.">
        <title>Genomic Resource of Rice Seed Associated Bacteria.</title>
        <authorList>
            <person name="Midha S."/>
            <person name="Bansal K."/>
            <person name="Sharma S."/>
            <person name="Kumar N."/>
            <person name="Patil P.P."/>
            <person name="Chaudhry V."/>
            <person name="Patil P.B."/>
        </authorList>
    </citation>
    <scope>NUCLEOTIDE SEQUENCE [LARGE SCALE GENOMIC DNA]</scope>
    <source>
        <strain evidence="2 3">NS226</strain>
    </source>
</reference>
<accession>A0A175RBN8</accession>
<evidence type="ECO:0000256" key="1">
    <source>
        <dbReference type="SAM" id="Phobius"/>
    </source>
</evidence>
<gene>
    <name evidence="2" type="ORF">NS226_03770</name>
</gene>
<keyword evidence="1" id="KW-0812">Transmembrane</keyword>